<dbReference type="InterPro" id="IPR007248">
    <property type="entry name" value="Mpv17_PMP22"/>
</dbReference>
<dbReference type="AlphaFoldDB" id="A0A2P7YC32"/>
<feature type="transmembrane region" description="Helical" evidence="6">
    <location>
        <begin position="168"/>
        <end position="187"/>
    </location>
</feature>
<comment type="similarity">
    <text evidence="2 6">Belongs to the peroxisomal membrane protein PXMP2/4 family.</text>
</comment>
<evidence type="ECO:0000256" key="6">
    <source>
        <dbReference type="RuleBase" id="RU363053"/>
    </source>
</evidence>
<dbReference type="Pfam" id="PF04117">
    <property type="entry name" value="Mpv17_PMP22"/>
    <property type="match status" value="1"/>
</dbReference>
<accession>A0A2P7YC32</accession>
<keyword evidence="3 6" id="KW-0812">Transmembrane</keyword>
<evidence type="ECO:0000313" key="8">
    <source>
        <dbReference type="EMBL" id="PSK33539.1"/>
    </source>
</evidence>
<comment type="caution">
    <text evidence="8">The sequence shown here is derived from an EMBL/GenBank/DDBJ whole genome shotgun (WGS) entry which is preliminary data.</text>
</comment>
<keyword evidence="5 6" id="KW-0472">Membrane</keyword>
<evidence type="ECO:0000256" key="4">
    <source>
        <dbReference type="ARBA" id="ARBA00022989"/>
    </source>
</evidence>
<dbReference type="STRING" id="40998.A0A2P7YC32"/>
<proteinExistence type="inferred from homology"/>
<reference evidence="8 9" key="1">
    <citation type="submission" date="2017-05" db="EMBL/GenBank/DDBJ databases">
        <title>Draft genome sequence of Elsinoe australis.</title>
        <authorList>
            <person name="Cheng Q."/>
        </authorList>
    </citation>
    <scope>NUCLEOTIDE SEQUENCE [LARGE SCALE GENOMIC DNA]</scope>
    <source>
        <strain evidence="8 9">NL1</strain>
    </source>
</reference>
<feature type="compositionally biased region" description="Low complexity" evidence="7">
    <location>
        <begin position="75"/>
        <end position="86"/>
    </location>
</feature>
<gene>
    <name evidence="8" type="ORF">B9Z65_7426</name>
</gene>
<sequence length="193" mass="21087">MASLDLIIKSTIQAVVLSGFSNILAQLLTAYQTNAPYRIDPVPTTRFIIFSLLSCPPNVLWQSWLEHTFPGYTISSSPSSSSSKQPPAKPPRKLNKRNTLAKFALDQTIGAGLNTVAFIAGMLLLRGVSDWGYIADRVREETLPLILAGQKLWPAVSLISFTVLPLEYRTLFGGLVGVGWGVYLSLVEGGKRH</sequence>
<evidence type="ECO:0000256" key="1">
    <source>
        <dbReference type="ARBA" id="ARBA00004141"/>
    </source>
</evidence>
<evidence type="ECO:0000256" key="5">
    <source>
        <dbReference type="ARBA" id="ARBA00023136"/>
    </source>
</evidence>
<keyword evidence="4 6" id="KW-1133">Transmembrane helix</keyword>
<dbReference type="GO" id="GO:0005778">
    <property type="term" value="C:peroxisomal membrane"/>
    <property type="evidence" value="ECO:0007669"/>
    <property type="project" value="TreeGrafter"/>
</dbReference>
<comment type="subcellular location">
    <subcellularLocation>
        <location evidence="1">Membrane</location>
        <topology evidence="1">Multi-pass membrane protein</topology>
    </subcellularLocation>
</comment>
<evidence type="ECO:0000256" key="2">
    <source>
        <dbReference type="ARBA" id="ARBA00006824"/>
    </source>
</evidence>
<dbReference type="OrthoDB" id="10267969at2759"/>
<keyword evidence="9" id="KW-1185">Reference proteome</keyword>
<dbReference type="PANTHER" id="PTHR11266:SF80">
    <property type="entry name" value="PEROXISOMAL MEMBRANE PROTEIN 2"/>
    <property type="match status" value="1"/>
</dbReference>
<evidence type="ECO:0000256" key="7">
    <source>
        <dbReference type="SAM" id="MobiDB-lite"/>
    </source>
</evidence>
<evidence type="ECO:0000313" key="9">
    <source>
        <dbReference type="Proteomes" id="UP000243723"/>
    </source>
</evidence>
<dbReference type="EMBL" id="NHZQ01000448">
    <property type="protein sequence ID" value="PSK33539.1"/>
    <property type="molecule type" value="Genomic_DNA"/>
</dbReference>
<feature type="region of interest" description="Disordered" evidence="7">
    <location>
        <begin position="75"/>
        <end position="94"/>
    </location>
</feature>
<feature type="transmembrane region" description="Helical" evidence="6">
    <location>
        <begin position="103"/>
        <end position="125"/>
    </location>
</feature>
<protein>
    <recommendedName>
        <fullName evidence="10">Protein SYM1</fullName>
    </recommendedName>
</protein>
<evidence type="ECO:0000256" key="3">
    <source>
        <dbReference type="ARBA" id="ARBA00022692"/>
    </source>
</evidence>
<organism evidence="8 9">
    <name type="scientific">Elsinoe australis</name>
    <dbReference type="NCBI Taxonomy" id="40998"/>
    <lineage>
        <taxon>Eukaryota</taxon>
        <taxon>Fungi</taxon>
        <taxon>Dikarya</taxon>
        <taxon>Ascomycota</taxon>
        <taxon>Pezizomycotina</taxon>
        <taxon>Dothideomycetes</taxon>
        <taxon>Dothideomycetidae</taxon>
        <taxon>Myriangiales</taxon>
        <taxon>Elsinoaceae</taxon>
        <taxon>Elsinoe</taxon>
    </lineage>
</organism>
<name>A0A2P7YC32_9PEZI</name>
<dbReference type="PANTHER" id="PTHR11266">
    <property type="entry name" value="PEROXISOMAL MEMBRANE PROTEIN 2, PXMP2 MPV17"/>
    <property type="match status" value="1"/>
</dbReference>
<dbReference type="Proteomes" id="UP000243723">
    <property type="component" value="Unassembled WGS sequence"/>
</dbReference>
<evidence type="ECO:0008006" key="10">
    <source>
        <dbReference type="Google" id="ProtNLM"/>
    </source>
</evidence>